<proteinExistence type="predicted"/>
<feature type="non-terminal residue" evidence="2">
    <location>
        <position position="1"/>
    </location>
</feature>
<gene>
    <name evidence="2" type="ORF">MNBD_CHLOROFLEXI01-4399</name>
</gene>
<name>A0A3B0ULE6_9ZZZZ</name>
<dbReference type="AlphaFoldDB" id="A0A3B0ULE6"/>
<dbReference type="EMBL" id="UOEU01000251">
    <property type="protein sequence ID" value="VAW31578.1"/>
    <property type="molecule type" value="Genomic_DNA"/>
</dbReference>
<organism evidence="2">
    <name type="scientific">hydrothermal vent metagenome</name>
    <dbReference type="NCBI Taxonomy" id="652676"/>
    <lineage>
        <taxon>unclassified sequences</taxon>
        <taxon>metagenomes</taxon>
        <taxon>ecological metagenomes</taxon>
    </lineage>
</organism>
<evidence type="ECO:0000256" key="1">
    <source>
        <dbReference type="SAM" id="MobiDB-lite"/>
    </source>
</evidence>
<sequence>QAEMGMGDPTDEPMDDNIDQNDVKKKP</sequence>
<protein>
    <submittedName>
        <fullName evidence="2">Uncharacterized protein</fullName>
    </submittedName>
</protein>
<evidence type="ECO:0000313" key="2">
    <source>
        <dbReference type="EMBL" id="VAW31578.1"/>
    </source>
</evidence>
<feature type="region of interest" description="Disordered" evidence="1">
    <location>
        <begin position="1"/>
        <end position="27"/>
    </location>
</feature>
<accession>A0A3B0ULE6</accession>
<reference evidence="2" key="1">
    <citation type="submission" date="2018-06" db="EMBL/GenBank/DDBJ databases">
        <authorList>
            <person name="Zhirakovskaya E."/>
        </authorList>
    </citation>
    <scope>NUCLEOTIDE SEQUENCE</scope>
</reference>
<feature type="compositionally biased region" description="Acidic residues" evidence="1">
    <location>
        <begin position="9"/>
        <end position="19"/>
    </location>
</feature>